<evidence type="ECO:0000259" key="6">
    <source>
        <dbReference type="PROSITE" id="PS50966"/>
    </source>
</evidence>
<evidence type="ECO:0000256" key="4">
    <source>
        <dbReference type="PROSITE-ProRule" id="PRU00325"/>
    </source>
</evidence>
<sequence>MDAGIIIESDCEVEKDKNDIVKIDEDLFIKRQVSNDDNLLGRVVSNEEEAFALYNNYALGIGFSVRKGKVRYSAGSKNVKQREYVCSKQGFKLDDISSENKMVNRLDTRTGCAAFIRFTVEKDVWKVTRFIPTHNHELASVRERHLLRSGRNISNAKAAVINTMVNAGIRTKDAFSFLSEEHGGFENIGFTKRDCYNHVNKQKLMKIDAGDAQSLMNYFKRKKAEDPMFFYAVQVDQKNRMTNFFWRDGQARIDYDCFGDVVSFDTTYRTNKYNLICAPFVGVNHHWQNVLFGCAFLLDEKIDSFKWLFQSFLESMGNRPPITIFTDQDSAMSNAIKVVFPTTHHRLCLWHISKNAPSHFGSLNSNPEFQKLWKKCCTGCESVIEFQETWDEMIRRYDISDNNWFNLMYTVREKWSTVFTKGSFTAGIKSSQRSESTNNLLTGIANITTSLTHFSLAYENIVAGLRSKELDEDFRCKQGKPVTAVKYSGILEHAVKIYTCKMYMLFEKEFLHSLATLWREVTNDGLFCTYEVKEEANERVHMVHFNIFNHQISCTCKKFESKGILCSHALRVFSVRNVTSIPNQYILKRWTKEAKRGMMLYEKNIHFPGNKEEVELVWRHSMMRIASNLIYKCQGNDSTRQMCQEGLMNLEVKLDRQLARLKLGEAHVDDNDDHGNVAKDKEKDEMPLLDPPHARPKGVRNARIKGHFEKRKTKSSTKISSTNII</sequence>
<reference evidence="7 8" key="1">
    <citation type="journal article" date="2020" name="Mol. Plant">
        <title>The Chromosome-Based Rubber Tree Genome Provides New Insights into Spurge Genome Evolution and Rubber Biosynthesis.</title>
        <authorList>
            <person name="Liu J."/>
            <person name="Shi C."/>
            <person name="Shi C.C."/>
            <person name="Li W."/>
            <person name="Zhang Q.J."/>
            <person name="Zhang Y."/>
            <person name="Li K."/>
            <person name="Lu H.F."/>
            <person name="Shi C."/>
            <person name="Zhu S.T."/>
            <person name="Xiao Z.Y."/>
            <person name="Nan H."/>
            <person name="Yue Y."/>
            <person name="Zhu X.G."/>
            <person name="Wu Y."/>
            <person name="Hong X.N."/>
            <person name="Fan G.Y."/>
            <person name="Tong Y."/>
            <person name="Zhang D."/>
            <person name="Mao C.L."/>
            <person name="Liu Y.L."/>
            <person name="Hao S.J."/>
            <person name="Liu W.Q."/>
            <person name="Lv M.Q."/>
            <person name="Zhang H.B."/>
            <person name="Liu Y."/>
            <person name="Hu-Tang G.R."/>
            <person name="Wang J.P."/>
            <person name="Wang J.H."/>
            <person name="Sun Y.H."/>
            <person name="Ni S.B."/>
            <person name="Chen W.B."/>
            <person name="Zhang X.C."/>
            <person name="Jiao Y.N."/>
            <person name="Eichler E.E."/>
            <person name="Li G.H."/>
            <person name="Liu X."/>
            <person name="Gao L.Z."/>
        </authorList>
    </citation>
    <scope>NUCLEOTIDE SEQUENCE [LARGE SCALE GENOMIC DNA]</scope>
    <source>
        <strain evidence="8">cv. GT1</strain>
        <tissue evidence="7">Leaf</tissue>
    </source>
</reference>
<keyword evidence="2 4" id="KW-0863">Zinc-finger</keyword>
<evidence type="ECO:0000256" key="5">
    <source>
        <dbReference type="SAM" id="MobiDB-lite"/>
    </source>
</evidence>
<dbReference type="EMBL" id="JAAGAX010000012">
    <property type="protein sequence ID" value="KAF2296696.1"/>
    <property type="molecule type" value="Genomic_DNA"/>
</dbReference>
<name>A0A6A6L9I4_HEVBR</name>
<evidence type="ECO:0000256" key="1">
    <source>
        <dbReference type="ARBA" id="ARBA00022723"/>
    </source>
</evidence>
<keyword evidence="1" id="KW-0479">Metal-binding</keyword>
<dbReference type="InterPro" id="IPR006564">
    <property type="entry name" value="Znf_PMZ"/>
</dbReference>
<dbReference type="Proteomes" id="UP000467840">
    <property type="component" value="Chromosome 18"/>
</dbReference>
<organism evidence="7 8">
    <name type="scientific">Hevea brasiliensis</name>
    <name type="common">Para rubber tree</name>
    <name type="synonym">Siphonia brasiliensis</name>
    <dbReference type="NCBI Taxonomy" id="3981"/>
    <lineage>
        <taxon>Eukaryota</taxon>
        <taxon>Viridiplantae</taxon>
        <taxon>Streptophyta</taxon>
        <taxon>Embryophyta</taxon>
        <taxon>Tracheophyta</taxon>
        <taxon>Spermatophyta</taxon>
        <taxon>Magnoliopsida</taxon>
        <taxon>eudicotyledons</taxon>
        <taxon>Gunneridae</taxon>
        <taxon>Pentapetalae</taxon>
        <taxon>rosids</taxon>
        <taxon>fabids</taxon>
        <taxon>Malpighiales</taxon>
        <taxon>Euphorbiaceae</taxon>
        <taxon>Crotonoideae</taxon>
        <taxon>Micrandreae</taxon>
        <taxon>Hevea</taxon>
    </lineage>
</organism>
<proteinExistence type="predicted"/>
<feature type="compositionally biased region" description="Low complexity" evidence="5">
    <location>
        <begin position="716"/>
        <end position="725"/>
    </location>
</feature>
<dbReference type="AlphaFoldDB" id="A0A6A6L9I4"/>
<protein>
    <recommendedName>
        <fullName evidence="6">SWIM-type domain-containing protein</fullName>
    </recommendedName>
</protein>
<dbReference type="Pfam" id="PF03101">
    <property type="entry name" value="FAR1"/>
    <property type="match status" value="1"/>
</dbReference>
<dbReference type="PANTHER" id="PTHR47718:SF17">
    <property type="entry name" value="PROTEIN FAR1-RELATED SEQUENCE 5-LIKE"/>
    <property type="match status" value="1"/>
</dbReference>
<dbReference type="SMART" id="SM00575">
    <property type="entry name" value="ZnF_PMZ"/>
    <property type="match status" value="1"/>
</dbReference>
<dbReference type="PROSITE" id="PS50966">
    <property type="entry name" value="ZF_SWIM"/>
    <property type="match status" value="1"/>
</dbReference>
<keyword evidence="8" id="KW-1185">Reference proteome</keyword>
<feature type="domain" description="SWIM-type" evidence="6">
    <location>
        <begin position="530"/>
        <end position="577"/>
    </location>
</feature>
<accession>A0A6A6L9I4</accession>
<dbReference type="PANTHER" id="PTHR47718">
    <property type="entry name" value="OS01G0519700 PROTEIN"/>
    <property type="match status" value="1"/>
</dbReference>
<dbReference type="InterPro" id="IPR007527">
    <property type="entry name" value="Znf_SWIM"/>
</dbReference>
<feature type="compositionally biased region" description="Basic residues" evidence="5">
    <location>
        <begin position="694"/>
        <end position="715"/>
    </location>
</feature>
<comment type="caution">
    <text evidence="7">The sequence shown here is derived from an EMBL/GenBank/DDBJ whole genome shotgun (WGS) entry which is preliminary data.</text>
</comment>
<evidence type="ECO:0000313" key="7">
    <source>
        <dbReference type="EMBL" id="KAF2296696.1"/>
    </source>
</evidence>
<evidence type="ECO:0000256" key="2">
    <source>
        <dbReference type="ARBA" id="ARBA00022771"/>
    </source>
</evidence>
<keyword evidence="3" id="KW-0862">Zinc</keyword>
<dbReference type="GO" id="GO:0008270">
    <property type="term" value="F:zinc ion binding"/>
    <property type="evidence" value="ECO:0007669"/>
    <property type="project" value="UniProtKB-KW"/>
</dbReference>
<dbReference type="InterPro" id="IPR004330">
    <property type="entry name" value="FAR1_DNA_bnd_dom"/>
</dbReference>
<feature type="compositionally biased region" description="Basic and acidic residues" evidence="5">
    <location>
        <begin position="665"/>
        <end position="686"/>
    </location>
</feature>
<dbReference type="InterPro" id="IPR018289">
    <property type="entry name" value="MULE_transposase_dom"/>
</dbReference>
<evidence type="ECO:0000313" key="8">
    <source>
        <dbReference type="Proteomes" id="UP000467840"/>
    </source>
</evidence>
<evidence type="ECO:0000256" key="3">
    <source>
        <dbReference type="ARBA" id="ARBA00022833"/>
    </source>
</evidence>
<feature type="region of interest" description="Disordered" evidence="5">
    <location>
        <begin position="665"/>
        <end position="725"/>
    </location>
</feature>
<gene>
    <name evidence="7" type="ORF">GH714_001308</name>
</gene>
<dbReference type="Pfam" id="PF10551">
    <property type="entry name" value="MULE"/>
    <property type="match status" value="1"/>
</dbReference>
<dbReference type="Pfam" id="PF04434">
    <property type="entry name" value="SWIM"/>
    <property type="match status" value="1"/>
</dbReference>